<accession>A0A8B9ANR4</accession>
<evidence type="ECO:0000256" key="1">
    <source>
        <dbReference type="SAM" id="Phobius"/>
    </source>
</evidence>
<keyword evidence="1" id="KW-0812">Transmembrane</keyword>
<dbReference type="Pfam" id="PF05512">
    <property type="entry name" value="AWPM-19"/>
    <property type="match status" value="1"/>
</dbReference>
<feature type="transmembrane region" description="Helical" evidence="1">
    <location>
        <begin position="87"/>
        <end position="109"/>
    </location>
</feature>
<keyword evidence="1" id="KW-1133">Transmembrane helix</keyword>
<dbReference type="RefSeq" id="XP_038988035.1">
    <property type="nucleotide sequence ID" value="XM_039132107.1"/>
</dbReference>
<dbReference type="GeneID" id="103715048"/>
<dbReference type="PANTHER" id="PTHR33294">
    <property type="entry name" value="AWPM-19-LIKE FAMILY PROTEIN"/>
    <property type="match status" value="1"/>
</dbReference>
<feature type="transmembrane region" description="Helical" evidence="1">
    <location>
        <begin position="12"/>
        <end position="33"/>
    </location>
</feature>
<proteinExistence type="predicted"/>
<feature type="transmembrane region" description="Helical" evidence="1">
    <location>
        <begin position="121"/>
        <end position="143"/>
    </location>
</feature>
<gene>
    <name evidence="3" type="primary">LOC103715048</name>
</gene>
<dbReference type="Proteomes" id="UP000228380">
    <property type="component" value="Chromosome 11"/>
</dbReference>
<sequence>MAMGTAGRGFLVPLLFINFVMHIIILGLAGWSLDRIIDRDRRPHLEGNPSTSYLLILSLMAGAVGACSAVAGLLHTRAWRSDSLASAISSALVSWALTALSFGVACKHINLGNRGRHLRTLEAFIIILTFTQLLYLILLHAGIMNSRLTMGLTTRNRDEQHQQQVEDITL</sequence>
<feature type="transmembrane region" description="Helical" evidence="1">
    <location>
        <begin position="53"/>
        <end position="75"/>
    </location>
</feature>
<keyword evidence="1" id="KW-0472">Membrane</keyword>
<evidence type="ECO:0000313" key="3">
    <source>
        <dbReference type="RefSeq" id="XP_038988035.1"/>
    </source>
</evidence>
<dbReference type="AlphaFoldDB" id="A0A8B9ANR4"/>
<keyword evidence="2" id="KW-1185">Reference proteome</keyword>
<dbReference type="OrthoDB" id="675882at2759"/>
<reference evidence="3" key="2">
    <citation type="submission" date="2025-08" db="UniProtKB">
        <authorList>
            <consortium name="RefSeq"/>
        </authorList>
    </citation>
    <scope>IDENTIFICATION</scope>
    <source>
        <tissue evidence="3">Young leaves</tissue>
    </source>
</reference>
<name>A0A8B9ANR4_PHODC</name>
<dbReference type="InterPro" id="IPR008390">
    <property type="entry name" value="AWPM-19"/>
</dbReference>
<reference evidence="2" key="1">
    <citation type="journal article" date="2019" name="Nat. Commun.">
        <title>Genome-wide association mapping of date palm fruit traits.</title>
        <authorList>
            <person name="Hazzouri K.M."/>
            <person name="Gros-Balthazard M."/>
            <person name="Flowers J.M."/>
            <person name="Copetti D."/>
            <person name="Lemansour A."/>
            <person name="Lebrun M."/>
            <person name="Masmoudi K."/>
            <person name="Ferrand S."/>
            <person name="Dhar M.I."/>
            <person name="Fresquez Z.A."/>
            <person name="Rosas U."/>
            <person name="Zhang J."/>
            <person name="Talag J."/>
            <person name="Lee S."/>
            <person name="Kudrna D."/>
            <person name="Powell R.F."/>
            <person name="Leitch I.J."/>
            <person name="Krueger R.R."/>
            <person name="Wing R.A."/>
            <person name="Amiri K.M.A."/>
            <person name="Purugganan M.D."/>
        </authorList>
    </citation>
    <scope>NUCLEOTIDE SEQUENCE [LARGE SCALE GENOMIC DNA]</scope>
    <source>
        <strain evidence="2">cv. Khalas</strain>
    </source>
</reference>
<organism evidence="2 3">
    <name type="scientific">Phoenix dactylifera</name>
    <name type="common">Date palm</name>
    <dbReference type="NCBI Taxonomy" id="42345"/>
    <lineage>
        <taxon>Eukaryota</taxon>
        <taxon>Viridiplantae</taxon>
        <taxon>Streptophyta</taxon>
        <taxon>Embryophyta</taxon>
        <taxon>Tracheophyta</taxon>
        <taxon>Spermatophyta</taxon>
        <taxon>Magnoliopsida</taxon>
        <taxon>Liliopsida</taxon>
        <taxon>Arecaceae</taxon>
        <taxon>Coryphoideae</taxon>
        <taxon>Phoeniceae</taxon>
        <taxon>Phoenix</taxon>
    </lineage>
</organism>
<protein>
    <submittedName>
        <fullName evidence="3">Membrane protein PM19L</fullName>
    </submittedName>
</protein>
<dbReference type="KEGG" id="pda:103715048"/>
<dbReference type="PANTHER" id="PTHR33294:SF8">
    <property type="entry name" value="OS02G0731500 PROTEIN"/>
    <property type="match status" value="1"/>
</dbReference>
<evidence type="ECO:0000313" key="2">
    <source>
        <dbReference type="Proteomes" id="UP000228380"/>
    </source>
</evidence>